<dbReference type="PROSITE" id="PS50928">
    <property type="entry name" value="ABC_TM1"/>
    <property type="match status" value="1"/>
</dbReference>
<evidence type="ECO:0000256" key="4">
    <source>
        <dbReference type="ARBA" id="ARBA00022692"/>
    </source>
</evidence>
<protein>
    <submittedName>
        <fullName evidence="9">Sugar ABC transporter permease</fullName>
    </submittedName>
</protein>
<keyword evidence="4 7" id="KW-0812">Transmembrane</keyword>
<dbReference type="Pfam" id="PF00528">
    <property type="entry name" value="BPD_transp_1"/>
    <property type="match status" value="1"/>
</dbReference>
<feature type="transmembrane region" description="Helical" evidence="7">
    <location>
        <begin position="175"/>
        <end position="196"/>
    </location>
</feature>
<evidence type="ECO:0000256" key="5">
    <source>
        <dbReference type="ARBA" id="ARBA00022989"/>
    </source>
</evidence>
<dbReference type="InterPro" id="IPR051393">
    <property type="entry name" value="ABC_transporter_permease"/>
</dbReference>
<comment type="similarity">
    <text evidence="7">Belongs to the binding-protein-dependent transport system permease family.</text>
</comment>
<evidence type="ECO:0000256" key="3">
    <source>
        <dbReference type="ARBA" id="ARBA00022475"/>
    </source>
</evidence>
<keyword evidence="2 7" id="KW-0813">Transport</keyword>
<keyword evidence="10" id="KW-1185">Reference proteome</keyword>
<evidence type="ECO:0000256" key="6">
    <source>
        <dbReference type="ARBA" id="ARBA00023136"/>
    </source>
</evidence>
<sequence>MIVAQPTYPRALSKPANKTVSIGARREEKYFWLFISPWLVGFLLFIGGPILASLYFSFTDYAIMDTATFVGLQNFINLFSDPLFYRSLFVTFAYAALAIPFTMIVGLGLAMLLNMKIKGQAFFRTFFYAPSIISGVSVAFLWMWILNPQFGIVNSILYELFGIQGPGWFTDPYTVIPSFVLMQLTAVGSTMIIFLASLQQLPKELYEAAAIDGAGAWRRFRNITVPLISPVILFNGIIALISSFQIFTQAYVITDGGPDWMSYFYVYYLFETAFFQNRIGYASAQAWILFLIIFALTFLSLYVSRKSVHYEYDK</sequence>
<keyword evidence="5 7" id="KW-1133">Transmembrane helix</keyword>
<evidence type="ECO:0000256" key="2">
    <source>
        <dbReference type="ARBA" id="ARBA00022448"/>
    </source>
</evidence>
<comment type="subcellular location">
    <subcellularLocation>
        <location evidence="1 7">Cell membrane</location>
        <topology evidence="1 7">Multi-pass membrane protein</topology>
    </subcellularLocation>
</comment>
<dbReference type="RefSeq" id="WP_211182984.1">
    <property type="nucleotide sequence ID" value="NZ_CP144921.1"/>
</dbReference>
<gene>
    <name evidence="9" type="ORF">V5G21_07510</name>
</gene>
<evidence type="ECO:0000313" key="10">
    <source>
        <dbReference type="Proteomes" id="UP001341136"/>
    </source>
</evidence>
<keyword evidence="6 7" id="KW-0472">Membrane</keyword>
<dbReference type="PANTHER" id="PTHR30193:SF1">
    <property type="entry name" value="ABC TRANSPORTER PERMEASE PROTEIN YESP-RELATED"/>
    <property type="match status" value="1"/>
</dbReference>
<keyword evidence="3" id="KW-1003">Cell membrane</keyword>
<dbReference type="EMBL" id="CP144921">
    <property type="protein sequence ID" value="WWA31646.1"/>
    <property type="molecule type" value="Genomic_DNA"/>
</dbReference>
<organism evidence="9 10">
    <name type="scientific">Shouchella rhizosphaerae</name>
    <dbReference type="NCBI Taxonomy" id="866786"/>
    <lineage>
        <taxon>Bacteria</taxon>
        <taxon>Bacillati</taxon>
        <taxon>Bacillota</taxon>
        <taxon>Bacilli</taxon>
        <taxon>Bacillales</taxon>
        <taxon>Bacillaceae</taxon>
        <taxon>Shouchella</taxon>
    </lineage>
</organism>
<evidence type="ECO:0000256" key="1">
    <source>
        <dbReference type="ARBA" id="ARBA00004651"/>
    </source>
</evidence>
<dbReference type="SUPFAM" id="SSF161098">
    <property type="entry name" value="MetI-like"/>
    <property type="match status" value="1"/>
</dbReference>
<feature type="transmembrane region" description="Helical" evidence="7">
    <location>
        <begin position="284"/>
        <end position="304"/>
    </location>
</feature>
<dbReference type="Gene3D" id="1.10.3720.10">
    <property type="entry name" value="MetI-like"/>
    <property type="match status" value="1"/>
</dbReference>
<name>A0ABZ2CWW2_9BACI</name>
<dbReference type="Proteomes" id="UP001341136">
    <property type="component" value="Chromosome"/>
</dbReference>
<dbReference type="PANTHER" id="PTHR30193">
    <property type="entry name" value="ABC TRANSPORTER PERMEASE PROTEIN"/>
    <property type="match status" value="1"/>
</dbReference>
<dbReference type="InterPro" id="IPR035906">
    <property type="entry name" value="MetI-like_sf"/>
</dbReference>
<feature type="domain" description="ABC transmembrane type-1" evidence="8">
    <location>
        <begin position="88"/>
        <end position="300"/>
    </location>
</feature>
<evidence type="ECO:0000256" key="7">
    <source>
        <dbReference type="RuleBase" id="RU363032"/>
    </source>
</evidence>
<feature type="transmembrane region" description="Helical" evidence="7">
    <location>
        <begin position="30"/>
        <end position="56"/>
    </location>
</feature>
<feature type="transmembrane region" description="Helical" evidence="7">
    <location>
        <begin position="125"/>
        <end position="145"/>
    </location>
</feature>
<feature type="transmembrane region" description="Helical" evidence="7">
    <location>
        <begin position="227"/>
        <end position="253"/>
    </location>
</feature>
<accession>A0ABZ2CWW2</accession>
<proteinExistence type="inferred from homology"/>
<evidence type="ECO:0000313" key="9">
    <source>
        <dbReference type="EMBL" id="WWA31646.1"/>
    </source>
</evidence>
<reference evidence="9 10" key="1">
    <citation type="submission" date="2024-01" db="EMBL/GenBank/DDBJ databases">
        <title>Culturomics analysis of mouse respiratory tract.</title>
        <authorList>
            <person name="Phillips A.M."/>
            <person name="Collette N.M."/>
            <person name="Mageeney C.M."/>
            <person name="Sinha A."/>
            <person name="Hern K.E."/>
            <person name="Arkin A.P."/>
            <person name="Williams K.P."/>
            <person name="Branda S."/>
        </authorList>
    </citation>
    <scope>NUCLEOTIDE SEQUENCE [LARGE SCALE GENOMIC DNA]</scope>
    <source>
        <strain evidence="9 10">CP20</strain>
    </source>
</reference>
<feature type="transmembrane region" description="Helical" evidence="7">
    <location>
        <begin position="88"/>
        <end position="113"/>
    </location>
</feature>
<dbReference type="InterPro" id="IPR000515">
    <property type="entry name" value="MetI-like"/>
</dbReference>
<evidence type="ECO:0000259" key="8">
    <source>
        <dbReference type="PROSITE" id="PS50928"/>
    </source>
</evidence>
<dbReference type="CDD" id="cd06261">
    <property type="entry name" value="TM_PBP2"/>
    <property type="match status" value="1"/>
</dbReference>